<dbReference type="Gene3D" id="1.25.10.10">
    <property type="entry name" value="Leucine-rich Repeat Variant"/>
    <property type="match status" value="2"/>
</dbReference>
<dbReference type="InterPro" id="IPR016024">
    <property type="entry name" value="ARM-type_fold"/>
</dbReference>
<name>T1JUD3_TETUR</name>
<dbReference type="Proteomes" id="UP000015104">
    <property type="component" value="Unassembled WGS sequence"/>
</dbReference>
<evidence type="ECO:0000313" key="3">
    <source>
        <dbReference type="EnsemblMetazoa" id="tetur02g00500.1"/>
    </source>
</evidence>
<dbReference type="InterPro" id="IPR011989">
    <property type="entry name" value="ARM-like"/>
</dbReference>
<protein>
    <recommendedName>
        <fullName evidence="2">Exportin-5 C-terminal domain-containing protein</fullName>
    </recommendedName>
</protein>
<sequence length="1078" mass="123977">MNVKRKNSNASMKKALKAEIDHYVPKTIEAVDTIRRGILDKNQMREAHMVIEALNNNPNVDLTIKIAYKLITFSGNEDLTPSVKHFGFQLVENCIKYKWDEISNPTKDEIKVFLQKMVCETLVGKDLKLIKEGISKCVVELMKREWPVNWPHLTDFMLSSKLNDRVLMVMGRLSEELGIFCSPSKGTDIDPARHREQLRIIKQATDCLLTCLFRKVPEKDCLIIMKLFCPKNVTSIFKCVDLARPKINVNNFSNDHFTLAKRVFSVVTMMGQTAIQLHSLKQVPTETWQIYIQKMHSLFCIDNYILNAFVLQFWRDLAKSKELQSLINASLITSMLSFICTKLFKRPFGDPSIRMEFGDEEDYDVFYIKFKAELVDLVRSLTVYREDICFNFASILLMTTQMKRENASIAEWKITASILGAVCNHLTDVSLHHQQGSPLLDVLVKSDESDVAVEILCCQISCAIALTIFIPHSLSSDPSLIDTLLEKIFKMAGYELPGENSDNRSNSVRNLRHIACSLFIRITRRYSAILLPAFDQLKDRIHATFAVNIEASQNEICALNEGLMILSNCFEDPAQQTLFVNELLEPIKWILDCDLTPVTFISSVGLDTSPCDFDFKRQTRAQLMHVISTLLGLLKRVRKKEVLHAPVMAMMNPLCKLLSHLNSLWNQEMMMICHADYRSTVFAPITERDYLTFLEILGTSHEDNEDCNPSKSPALRMQKFFLNFQDYCYSAIGAAYSLITPELYLEFNNITLAVAGFENLPDMMLRRVIRVFLKPFFKNFRFNDIDDFEKTFSPFVKQVLPVLFTRIDISMKIICERECIEEKTDIRREIVEEKASRDLALDFVSILRCLILSSKSNRKPENLIDEDDFDSRETDEQNNKPVEQSASYLGDYLIKNLPSIITQICFQCLNWPDSTVSWKAGSLCEVVLARLIEHAMVRNPSDCLFLLENICKALGYFGEYELNRGICLQLISTIYESLILPMKFNSVKHDLIKLSDGNIEKWVQFEKKWIRNPPKTKNVQKSKREALEELLDPIIGKSLSKIGRNPQDKGGNSISTPRRKKTTDVFNDKTLYFYELFR</sequence>
<dbReference type="SUPFAM" id="SSF48371">
    <property type="entry name" value="ARM repeat"/>
    <property type="match status" value="1"/>
</dbReference>
<proteinExistence type="predicted"/>
<dbReference type="GO" id="GO:0006405">
    <property type="term" value="P:RNA export from nucleus"/>
    <property type="evidence" value="ECO:0007669"/>
    <property type="project" value="TreeGrafter"/>
</dbReference>
<keyword evidence="4" id="KW-1185">Reference proteome</keyword>
<dbReference type="EMBL" id="CAEY01000777">
    <property type="status" value="NOT_ANNOTATED_CDS"/>
    <property type="molecule type" value="Genomic_DNA"/>
</dbReference>
<dbReference type="EnsemblMetazoa" id="tetur02g00500.1">
    <property type="protein sequence ID" value="tetur02g00500.1"/>
    <property type="gene ID" value="tetur02g00500"/>
</dbReference>
<dbReference type="PANTHER" id="PTHR11223">
    <property type="entry name" value="EXPORTIN 1/5"/>
    <property type="match status" value="1"/>
</dbReference>
<dbReference type="GO" id="GO:0003723">
    <property type="term" value="F:RNA binding"/>
    <property type="evidence" value="ECO:0007669"/>
    <property type="project" value="TreeGrafter"/>
</dbReference>
<organism evidence="3 4">
    <name type="scientific">Tetranychus urticae</name>
    <name type="common">Two-spotted spider mite</name>
    <dbReference type="NCBI Taxonomy" id="32264"/>
    <lineage>
        <taxon>Eukaryota</taxon>
        <taxon>Metazoa</taxon>
        <taxon>Ecdysozoa</taxon>
        <taxon>Arthropoda</taxon>
        <taxon>Chelicerata</taxon>
        <taxon>Arachnida</taxon>
        <taxon>Acari</taxon>
        <taxon>Acariformes</taxon>
        <taxon>Trombidiformes</taxon>
        <taxon>Prostigmata</taxon>
        <taxon>Eleutherengona</taxon>
        <taxon>Raphignathae</taxon>
        <taxon>Tetranychoidea</taxon>
        <taxon>Tetranychidae</taxon>
        <taxon>Tetranychus</taxon>
    </lineage>
</organism>
<evidence type="ECO:0000256" key="1">
    <source>
        <dbReference type="SAM" id="MobiDB-lite"/>
    </source>
</evidence>
<evidence type="ECO:0000313" key="4">
    <source>
        <dbReference type="Proteomes" id="UP000015104"/>
    </source>
</evidence>
<dbReference type="GO" id="GO:0005737">
    <property type="term" value="C:cytoplasm"/>
    <property type="evidence" value="ECO:0007669"/>
    <property type="project" value="TreeGrafter"/>
</dbReference>
<feature type="region of interest" description="Disordered" evidence="1">
    <location>
        <begin position="862"/>
        <end position="883"/>
    </location>
</feature>
<reference evidence="4" key="1">
    <citation type="submission" date="2011-08" db="EMBL/GenBank/DDBJ databases">
        <authorList>
            <person name="Rombauts S."/>
        </authorList>
    </citation>
    <scope>NUCLEOTIDE SEQUENCE</scope>
    <source>
        <strain evidence="4">London</strain>
    </source>
</reference>
<feature type="region of interest" description="Disordered" evidence="1">
    <location>
        <begin position="1041"/>
        <end position="1060"/>
    </location>
</feature>
<reference evidence="3" key="2">
    <citation type="submission" date="2015-06" db="UniProtKB">
        <authorList>
            <consortium name="EnsemblMetazoa"/>
        </authorList>
    </citation>
    <scope>IDENTIFICATION</scope>
</reference>
<dbReference type="eggNOG" id="KOG2020">
    <property type="taxonomic scope" value="Eukaryota"/>
</dbReference>
<dbReference type="HOGENOM" id="CLU_002828_0_0_1"/>
<dbReference type="STRING" id="32264.T1JUD3"/>
<evidence type="ECO:0000259" key="2">
    <source>
        <dbReference type="Pfam" id="PF19273"/>
    </source>
</evidence>
<dbReference type="AlphaFoldDB" id="T1JUD3"/>
<dbReference type="Pfam" id="PF19273">
    <property type="entry name" value="Exportin-5"/>
    <property type="match status" value="1"/>
</dbReference>
<feature type="domain" description="Exportin-5 C-terminal" evidence="2">
    <location>
        <begin position="255"/>
        <end position="1041"/>
    </location>
</feature>
<dbReference type="GO" id="GO:0005049">
    <property type="term" value="F:nuclear export signal receptor activity"/>
    <property type="evidence" value="ECO:0007669"/>
    <property type="project" value="InterPro"/>
</dbReference>
<accession>T1JUD3</accession>
<dbReference type="InterPro" id="IPR045478">
    <property type="entry name" value="Exportin-5_C"/>
</dbReference>
<dbReference type="InterPro" id="IPR045065">
    <property type="entry name" value="XPO1/5"/>
</dbReference>
<dbReference type="GO" id="GO:0006611">
    <property type="term" value="P:protein export from nucleus"/>
    <property type="evidence" value="ECO:0007669"/>
    <property type="project" value="InterPro"/>
</dbReference>
<dbReference type="PANTHER" id="PTHR11223:SF3">
    <property type="entry name" value="EXPORTIN-5"/>
    <property type="match status" value="1"/>
</dbReference>
<dbReference type="GO" id="GO:0005634">
    <property type="term" value="C:nucleus"/>
    <property type="evidence" value="ECO:0007669"/>
    <property type="project" value="TreeGrafter"/>
</dbReference>
<dbReference type="GO" id="GO:0042565">
    <property type="term" value="C:RNA nuclear export complex"/>
    <property type="evidence" value="ECO:0007669"/>
    <property type="project" value="TreeGrafter"/>
</dbReference>